<name>A0A1W1XXS3_9CLOT</name>
<evidence type="ECO:0000256" key="4">
    <source>
        <dbReference type="ARBA" id="ARBA00023027"/>
    </source>
</evidence>
<dbReference type="EC" id="1.3.1.76" evidence="2"/>
<dbReference type="EMBL" id="FWXH01000029">
    <property type="protein sequence ID" value="SMC28750.1"/>
    <property type="molecule type" value="Genomic_DNA"/>
</dbReference>
<evidence type="ECO:0000313" key="9">
    <source>
        <dbReference type="Proteomes" id="UP000192468"/>
    </source>
</evidence>
<dbReference type="GO" id="GO:0019354">
    <property type="term" value="P:siroheme biosynthetic process"/>
    <property type="evidence" value="ECO:0007669"/>
    <property type="project" value="UniProtKB-UniPathway"/>
</dbReference>
<keyword evidence="9" id="KW-1185">Reference proteome</keyword>
<keyword evidence="5" id="KW-0627">Porphyrin biosynthesis</keyword>
<evidence type="ECO:0000313" key="8">
    <source>
        <dbReference type="EMBL" id="SMC28750.1"/>
    </source>
</evidence>
<dbReference type="PANTHER" id="PTHR35330:SF1">
    <property type="entry name" value="SIROHEME BIOSYNTHESIS PROTEIN MET8"/>
    <property type="match status" value="1"/>
</dbReference>
<evidence type="ECO:0000256" key="2">
    <source>
        <dbReference type="ARBA" id="ARBA00012400"/>
    </source>
</evidence>
<dbReference type="Gene3D" id="3.40.50.720">
    <property type="entry name" value="NAD(P)-binding Rossmann-like Domain"/>
    <property type="match status" value="1"/>
</dbReference>
<evidence type="ECO:0000256" key="5">
    <source>
        <dbReference type="ARBA" id="ARBA00023244"/>
    </source>
</evidence>
<reference evidence="8 9" key="1">
    <citation type="submission" date="2017-04" db="EMBL/GenBank/DDBJ databases">
        <authorList>
            <person name="Afonso C.L."/>
            <person name="Miller P.J."/>
            <person name="Scott M.A."/>
            <person name="Spackman E."/>
            <person name="Goraichik I."/>
            <person name="Dimitrov K.M."/>
            <person name="Suarez D.L."/>
            <person name="Swayne D.E."/>
        </authorList>
    </citation>
    <scope>NUCLEOTIDE SEQUENCE [LARGE SCALE GENOMIC DNA]</scope>
    <source>
        <strain evidence="8 9">DSM 12555</strain>
    </source>
</reference>
<comment type="pathway">
    <text evidence="1">Porphyrin-containing compound metabolism; siroheme biosynthesis; sirohydrochlorin from precorrin-2: step 1/1.</text>
</comment>
<dbReference type="Pfam" id="PF13241">
    <property type="entry name" value="NAD_binding_7"/>
    <property type="match status" value="1"/>
</dbReference>
<protein>
    <recommendedName>
        <fullName evidence="2">precorrin-2 dehydrogenase</fullName>
        <ecNumber evidence="2">1.3.1.76</ecNumber>
    </recommendedName>
</protein>
<dbReference type="SUPFAM" id="SSF75615">
    <property type="entry name" value="Siroheme synthase middle domains-like"/>
    <property type="match status" value="1"/>
</dbReference>
<dbReference type="GO" id="GO:0043115">
    <property type="term" value="F:precorrin-2 dehydrogenase activity"/>
    <property type="evidence" value="ECO:0007669"/>
    <property type="project" value="UniProtKB-EC"/>
</dbReference>
<keyword evidence="3" id="KW-0560">Oxidoreductase</keyword>
<dbReference type="InterPro" id="IPR042518">
    <property type="entry name" value="SirC_C"/>
</dbReference>
<dbReference type="GO" id="GO:0004325">
    <property type="term" value="F:ferrochelatase activity"/>
    <property type="evidence" value="ECO:0007669"/>
    <property type="project" value="InterPro"/>
</dbReference>
<accession>A0A1W1XXS3</accession>
<dbReference type="AlphaFoldDB" id="A0A1W1XXS3"/>
<dbReference type="Proteomes" id="UP000192468">
    <property type="component" value="Unassembled WGS sequence"/>
</dbReference>
<dbReference type="InterPro" id="IPR028161">
    <property type="entry name" value="Met8-like"/>
</dbReference>
<proteinExistence type="predicted"/>
<keyword evidence="4" id="KW-0520">NAD</keyword>
<evidence type="ECO:0000256" key="3">
    <source>
        <dbReference type="ARBA" id="ARBA00023002"/>
    </source>
</evidence>
<evidence type="ECO:0000259" key="7">
    <source>
        <dbReference type="Pfam" id="PF14824"/>
    </source>
</evidence>
<dbReference type="UniPathway" id="UPA00262">
    <property type="reaction ID" value="UER00222"/>
</dbReference>
<sequence>MNKYYPIMLDIKEKKCVVIGGGNIAYRKVISLLEAGANVTVISKEINEDIRLLLKDQVVECIEEKYDFKYINDCYLVYAATDDKEVNELVYSQCSEKNILVNVVDKPEICNFIVPSKLQRGDLTIAISTNGKSPMLSRKIRQDLEKVYDNRYELFLDITGEVRKEAFKVLINGKKRSEFYNKIIYSNYIDRLACEDKQKIYIEIMNILHEYGNE</sequence>
<evidence type="ECO:0000256" key="1">
    <source>
        <dbReference type="ARBA" id="ARBA00005010"/>
    </source>
</evidence>
<feature type="domain" description="Siroheme synthase central" evidence="7">
    <location>
        <begin position="120"/>
        <end position="146"/>
    </location>
</feature>
<dbReference type="InterPro" id="IPR036291">
    <property type="entry name" value="NAD(P)-bd_dom_sf"/>
</dbReference>
<dbReference type="SUPFAM" id="SSF51735">
    <property type="entry name" value="NAD(P)-binding Rossmann-fold domains"/>
    <property type="match status" value="1"/>
</dbReference>
<dbReference type="InterPro" id="IPR028281">
    <property type="entry name" value="Sirohaem_synthase_central"/>
</dbReference>
<organism evidence="8 9">
    <name type="scientific">Clostridium acidisoli DSM 12555</name>
    <dbReference type="NCBI Taxonomy" id="1121291"/>
    <lineage>
        <taxon>Bacteria</taxon>
        <taxon>Bacillati</taxon>
        <taxon>Bacillota</taxon>
        <taxon>Clostridia</taxon>
        <taxon>Eubacteriales</taxon>
        <taxon>Clostridiaceae</taxon>
        <taxon>Clostridium</taxon>
    </lineage>
</organism>
<dbReference type="OrthoDB" id="9773765at2"/>
<dbReference type="STRING" id="1121291.SAMN02745134_03648"/>
<gene>
    <name evidence="8" type="ORF">SAMN02745134_03648</name>
</gene>
<comment type="catalytic activity">
    <reaction evidence="6">
        <text>precorrin-2 + NAD(+) = sirohydrochlorin + NADH + 2 H(+)</text>
        <dbReference type="Rhea" id="RHEA:15613"/>
        <dbReference type="ChEBI" id="CHEBI:15378"/>
        <dbReference type="ChEBI" id="CHEBI:57540"/>
        <dbReference type="ChEBI" id="CHEBI:57945"/>
        <dbReference type="ChEBI" id="CHEBI:58351"/>
        <dbReference type="ChEBI" id="CHEBI:58827"/>
        <dbReference type="EC" id="1.3.1.76"/>
    </reaction>
</comment>
<evidence type="ECO:0000256" key="6">
    <source>
        <dbReference type="ARBA" id="ARBA00047561"/>
    </source>
</evidence>
<dbReference type="Pfam" id="PF14824">
    <property type="entry name" value="Sirohm_synth_M"/>
    <property type="match status" value="1"/>
</dbReference>
<dbReference type="NCBIfam" id="TIGR01470">
    <property type="entry name" value="cysG_Nterm"/>
    <property type="match status" value="1"/>
</dbReference>
<dbReference type="InterPro" id="IPR006367">
    <property type="entry name" value="Sirohaem_synthase_N"/>
</dbReference>
<dbReference type="PANTHER" id="PTHR35330">
    <property type="entry name" value="SIROHEME BIOSYNTHESIS PROTEIN MET8"/>
    <property type="match status" value="1"/>
</dbReference>
<dbReference type="Gene3D" id="1.10.8.610">
    <property type="entry name" value="SirC, precorrin-2 dehydrogenase, C-terminal helical domain-like"/>
    <property type="match status" value="1"/>
</dbReference>